<feature type="transmembrane region" description="Helical" evidence="4">
    <location>
        <begin position="257"/>
        <end position="275"/>
    </location>
</feature>
<keyword evidence="3 4" id="KW-0472">Membrane</keyword>
<evidence type="ECO:0000256" key="3">
    <source>
        <dbReference type="ARBA" id="ARBA00023136"/>
    </source>
</evidence>
<feature type="transmembrane region" description="Helical" evidence="4">
    <location>
        <begin position="52"/>
        <end position="71"/>
    </location>
</feature>
<dbReference type="SUPFAM" id="SSF103473">
    <property type="entry name" value="MFS general substrate transporter"/>
    <property type="match status" value="1"/>
</dbReference>
<dbReference type="AlphaFoldDB" id="A0A845ASP0"/>
<gene>
    <name evidence="6" type="ORF">GRI94_09185</name>
</gene>
<evidence type="ECO:0000259" key="5">
    <source>
        <dbReference type="PROSITE" id="PS50850"/>
    </source>
</evidence>
<keyword evidence="2 4" id="KW-1133">Transmembrane helix</keyword>
<evidence type="ECO:0000313" key="7">
    <source>
        <dbReference type="Proteomes" id="UP000446786"/>
    </source>
</evidence>
<dbReference type="PANTHER" id="PTHR23528:SF1">
    <property type="entry name" value="MAJOR FACILITATOR SUPERFAMILY (MFS) PROFILE DOMAIN-CONTAINING PROTEIN"/>
    <property type="match status" value="1"/>
</dbReference>
<feature type="transmembrane region" description="Helical" evidence="4">
    <location>
        <begin position="172"/>
        <end position="190"/>
    </location>
</feature>
<keyword evidence="1 4" id="KW-0812">Transmembrane</keyword>
<evidence type="ECO:0000256" key="4">
    <source>
        <dbReference type="SAM" id="Phobius"/>
    </source>
</evidence>
<proteinExistence type="predicted"/>
<feature type="transmembrane region" description="Helical" evidence="4">
    <location>
        <begin position="108"/>
        <end position="130"/>
    </location>
</feature>
<evidence type="ECO:0000256" key="2">
    <source>
        <dbReference type="ARBA" id="ARBA00022989"/>
    </source>
</evidence>
<dbReference type="PROSITE" id="PS50850">
    <property type="entry name" value="MFS"/>
    <property type="match status" value="1"/>
</dbReference>
<dbReference type="Pfam" id="PF07690">
    <property type="entry name" value="MFS_1"/>
    <property type="match status" value="1"/>
</dbReference>
<sequence>MTIPETYPCQSVRFLLLYALAVAGGAVAYIPFLTVLLPVQVTRLAGSEDVSWLAYATLGGALMASLSNILFGWLSDRTRNRTAWIAIGMVLSGVLLVAMAKATTLTTLIALIATWQVGLNMMLAPLAAWAGDTIPDGQKGTLGGLLAFAPALGALAGAIVTIPGLAVAESRLWIVAALVAVMVLPVLAFGKPNALPHLMDDAVADAGSNDPHALKSRSSVIRMWLARLLIQIAEAALFAYLLFWFRSIDEGIGDNDTARIFTFVLAVAVPVALIVGRWSDRTGRPILPLMMASGMSATGLIVMAMAGSLAFAISGYVLFSLSASVFLSLHTSQTLRVLPRARHRGRDLGVFNLTNTVPSLIMPWLTLALVPVFGFAGLFWLLGGLAFVASVLLAGMLQSPAKTAN</sequence>
<dbReference type="GO" id="GO:0022857">
    <property type="term" value="F:transmembrane transporter activity"/>
    <property type="evidence" value="ECO:0007669"/>
    <property type="project" value="InterPro"/>
</dbReference>
<feature type="transmembrane region" description="Helical" evidence="4">
    <location>
        <begin position="378"/>
        <end position="397"/>
    </location>
</feature>
<dbReference type="EMBL" id="WTYE01000001">
    <property type="protein sequence ID" value="MXP31995.1"/>
    <property type="molecule type" value="Genomic_DNA"/>
</dbReference>
<keyword evidence="7" id="KW-1185">Reference proteome</keyword>
<dbReference type="PANTHER" id="PTHR23528">
    <property type="match status" value="1"/>
</dbReference>
<feature type="transmembrane region" description="Helical" evidence="4">
    <location>
        <begin position="350"/>
        <end position="372"/>
    </location>
</feature>
<accession>A0A845ASP0</accession>
<dbReference type="RefSeq" id="WP_160779382.1">
    <property type="nucleotide sequence ID" value="NZ_BAAAZF010000001.1"/>
</dbReference>
<dbReference type="OrthoDB" id="7428510at2"/>
<feature type="transmembrane region" description="Helical" evidence="4">
    <location>
        <begin position="224"/>
        <end position="245"/>
    </location>
</feature>
<feature type="transmembrane region" description="Helical" evidence="4">
    <location>
        <begin position="142"/>
        <end position="166"/>
    </location>
</feature>
<protein>
    <submittedName>
        <fullName evidence="6">MFS transporter</fullName>
    </submittedName>
</protein>
<evidence type="ECO:0000256" key="1">
    <source>
        <dbReference type="ARBA" id="ARBA00022692"/>
    </source>
</evidence>
<evidence type="ECO:0000313" key="6">
    <source>
        <dbReference type="EMBL" id="MXP31995.1"/>
    </source>
</evidence>
<feature type="domain" description="Major facilitator superfamily (MFS) profile" evidence="5">
    <location>
        <begin position="12"/>
        <end position="401"/>
    </location>
</feature>
<comment type="caution">
    <text evidence="6">The sequence shown here is derived from an EMBL/GenBank/DDBJ whole genome shotgun (WGS) entry which is preliminary data.</text>
</comment>
<feature type="transmembrane region" description="Helical" evidence="4">
    <location>
        <begin position="83"/>
        <end position="102"/>
    </location>
</feature>
<dbReference type="InterPro" id="IPR020846">
    <property type="entry name" value="MFS_dom"/>
</dbReference>
<dbReference type="InterPro" id="IPR011701">
    <property type="entry name" value="MFS"/>
</dbReference>
<name>A0A845ASP0_9SPHN</name>
<dbReference type="InterPro" id="IPR036259">
    <property type="entry name" value="MFS_trans_sf"/>
</dbReference>
<dbReference type="Proteomes" id="UP000446786">
    <property type="component" value="Unassembled WGS sequence"/>
</dbReference>
<feature type="transmembrane region" description="Helical" evidence="4">
    <location>
        <begin position="12"/>
        <end position="32"/>
    </location>
</feature>
<dbReference type="Gene3D" id="1.20.1250.20">
    <property type="entry name" value="MFS general substrate transporter like domains"/>
    <property type="match status" value="2"/>
</dbReference>
<organism evidence="6 7">
    <name type="scientific">Parerythrobacter jejuensis</name>
    <dbReference type="NCBI Taxonomy" id="795812"/>
    <lineage>
        <taxon>Bacteria</taxon>
        <taxon>Pseudomonadati</taxon>
        <taxon>Pseudomonadota</taxon>
        <taxon>Alphaproteobacteria</taxon>
        <taxon>Sphingomonadales</taxon>
        <taxon>Erythrobacteraceae</taxon>
        <taxon>Parerythrobacter</taxon>
    </lineage>
</organism>
<reference evidence="6 7" key="1">
    <citation type="submission" date="2019-12" db="EMBL/GenBank/DDBJ databases">
        <title>Genomic-based taxomic classification of the family Erythrobacteraceae.</title>
        <authorList>
            <person name="Xu L."/>
        </authorList>
    </citation>
    <scope>NUCLEOTIDE SEQUENCE [LARGE SCALE GENOMIC DNA]</scope>
    <source>
        <strain evidence="6 7">JCM 16677</strain>
    </source>
</reference>